<dbReference type="Proteomes" id="UP001497457">
    <property type="component" value="Chromosome 21rd"/>
</dbReference>
<proteinExistence type="predicted"/>
<dbReference type="InterPro" id="IPR011676">
    <property type="entry name" value="DUF1618"/>
</dbReference>
<keyword evidence="3" id="KW-1185">Reference proteome</keyword>
<accession>A0ABC9AIG6</accession>
<dbReference type="EMBL" id="OZ075131">
    <property type="protein sequence ID" value="CAL4980537.1"/>
    <property type="molecule type" value="Genomic_DNA"/>
</dbReference>
<protein>
    <recommendedName>
        <fullName evidence="1">DUF1618 domain-containing protein</fullName>
    </recommendedName>
</protein>
<dbReference type="Pfam" id="PF07762">
    <property type="entry name" value="DUF1618"/>
    <property type="match status" value="1"/>
</dbReference>
<name>A0ABC9AIG6_9POAL</name>
<gene>
    <name evidence="2" type="ORF">URODEC1_LOCUS55701</name>
</gene>
<reference evidence="2 3" key="2">
    <citation type="submission" date="2024-10" db="EMBL/GenBank/DDBJ databases">
        <authorList>
            <person name="Ryan C."/>
        </authorList>
    </citation>
    <scope>NUCLEOTIDE SEQUENCE [LARGE SCALE GENOMIC DNA]</scope>
</reference>
<evidence type="ECO:0000313" key="3">
    <source>
        <dbReference type="Proteomes" id="UP001497457"/>
    </source>
</evidence>
<sequence>MAPPWVILGRVPRVAAAADEEPEDDAAPAFSLAVALPPRVSLLTAARSAHPDPTRPDKFPYVLAAGPDCLLSRFSVVPFYGARFGAAADLPEGHLVVARRFGTAAAAGEATAAAERVPDRPAAMPRIRSVEGVGLIAVGDGEGYVIAELQIERGSDRARLFRVHSGHGRWIETKLTNPLPARDREWVPGGVVSLQGRLWWFDLSWGILTCDLFIDGPDLMFYQLPGHRAMDVPALGNIHDSRCITACQGKLRYMEIMPQLSDLGFESVTVSMWTLNDVSWEKTYEERLEEIWNDNSYKKTWLPKEVPEIVLVCPSDPDLVYFSLEQRIFSVNVREHRALQFTSSATAHKLVNLPWPTSTSSRYVLAWELLHSAAEAGLPVKKEKAHIDEEIHLYAKFCKKRAEALKGSNDYELCHMCFFEKGRFIPVKKLGMEDHCDRFHKTKGFLCEKTGCVVRAATLREAGLHHHYCHMQKSRDWWRPYLEEHGQA</sequence>
<dbReference type="AlphaFoldDB" id="A0ABC9AIG6"/>
<evidence type="ECO:0000313" key="2">
    <source>
        <dbReference type="EMBL" id="CAL4980537.1"/>
    </source>
</evidence>
<organism evidence="2 3">
    <name type="scientific">Urochloa decumbens</name>
    <dbReference type="NCBI Taxonomy" id="240449"/>
    <lineage>
        <taxon>Eukaryota</taxon>
        <taxon>Viridiplantae</taxon>
        <taxon>Streptophyta</taxon>
        <taxon>Embryophyta</taxon>
        <taxon>Tracheophyta</taxon>
        <taxon>Spermatophyta</taxon>
        <taxon>Magnoliopsida</taxon>
        <taxon>Liliopsida</taxon>
        <taxon>Poales</taxon>
        <taxon>Poaceae</taxon>
        <taxon>PACMAD clade</taxon>
        <taxon>Panicoideae</taxon>
        <taxon>Panicodae</taxon>
        <taxon>Paniceae</taxon>
        <taxon>Melinidinae</taxon>
        <taxon>Urochloa</taxon>
    </lineage>
</organism>
<feature type="domain" description="DUF1618" evidence="1">
    <location>
        <begin position="200"/>
        <end position="321"/>
    </location>
</feature>
<dbReference type="PANTHER" id="PTHR33086">
    <property type="entry name" value="OS05G0468200 PROTEIN-RELATED"/>
    <property type="match status" value="1"/>
</dbReference>
<evidence type="ECO:0000259" key="1">
    <source>
        <dbReference type="Pfam" id="PF07762"/>
    </source>
</evidence>
<reference evidence="3" key="1">
    <citation type="submission" date="2024-06" db="EMBL/GenBank/DDBJ databases">
        <authorList>
            <person name="Ryan C."/>
        </authorList>
    </citation>
    <scope>NUCLEOTIDE SEQUENCE [LARGE SCALE GENOMIC DNA]</scope>
</reference>
<dbReference type="PANTHER" id="PTHR33086:SF44">
    <property type="entry name" value="OS03G0683600 PROTEIN"/>
    <property type="match status" value="1"/>
</dbReference>